<dbReference type="GO" id="GO:0005789">
    <property type="term" value="C:endoplasmic reticulum membrane"/>
    <property type="evidence" value="ECO:0007669"/>
    <property type="project" value="UniProtKB-SubCell"/>
</dbReference>
<feature type="transmembrane region" description="Helical" evidence="16">
    <location>
        <begin position="645"/>
        <end position="666"/>
    </location>
</feature>
<keyword evidence="13" id="KW-0325">Glycoprotein</keyword>
<evidence type="ECO:0000256" key="13">
    <source>
        <dbReference type="ARBA" id="ARBA00023180"/>
    </source>
</evidence>
<evidence type="ECO:0000256" key="3">
    <source>
        <dbReference type="ARBA" id="ARBA00010918"/>
    </source>
</evidence>
<keyword evidence="6 14" id="KW-0479">Metal-binding</keyword>
<dbReference type="InterPro" id="IPR053974">
    <property type="entry name" value="ERMP1_1-A_TM"/>
</dbReference>
<keyword evidence="5 16" id="KW-0812">Transmembrane</keyword>
<dbReference type="AlphaFoldDB" id="A0A4Y7QHB4"/>
<keyword evidence="7 14" id="KW-0378">Hydrolase</keyword>
<evidence type="ECO:0000313" key="19">
    <source>
        <dbReference type="EMBL" id="TDL26482.1"/>
    </source>
</evidence>
<reference evidence="19 20" key="1">
    <citation type="submission" date="2018-06" db="EMBL/GenBank/DDBJ databases">
        <title>A transcriptomic atlas of mushroom development highlights an independent origin of complex multicellularity.</title>
        <authorList>
            <consortium name="DOE Joint Genome Institute"/>
            <person name="Krizsan K."/>
            <person name="Almasi E."/>
            <person name="Merenyi Z."/>
            <person name="Sahu N."/>
            <person name="Viragh M."/>
            <person name="Koszo T."/>
            <person name="Mondo S."/>
            <person name="Kiss B."/>
            <person name="Balint B."/>
            <person name="Kues U."/>
            <person name="Barry K."/>
            <person name="Hegedus J.C."/>
            <person name="Henrissat B."/>
            <person name="Johnson J."/>
            <person name="Lipzen A."/>
            <person name="Ohm R."/>
            <person name="Nagy I."/>
            <person name="Pangilinan J."/>
            <person name="Yan J."/>
            <person name="Xiong Y."/>
            <person name="Grigoriev I.V."/>
            <person name="Hibbett D.S."/>
            <person name="Nagy L.G."/>
        </authorList>
    </citation>
    <scope>NUCLEOTIDE SEQUENCE [LARGE SCALE GENOMIC DNA]</scope>
    <source>
        <strain evidence="19 20">SZMC22713</strain>
    </source>
</reference>
<proteinExistence type="inferred from homology"/>
<evidence type="ECO:0000256" key="8">
    <source>
        <dbReference type="ARBA" id="ARBA00022824"/>
    </source>
</evidence>
<feature type="transmembrane region" description="Helical" evidence="16">
    <location>
        <begin position="519"/>
        <end position="539"/>
    </location>
</feature>
<evidence type="ECO:0000259" key="17">
    <source>
        <dbReference type="Pfam" id="PF04389"/>
    </source>
</evidence>
<dbReference type="Proteomes" id="UP000294933">
    <property type="component" value="Unassembled WGS sequence"/>
</dbReference>
<evidence type="ECO:0000256" key="9">
    <source>
        <dbReference type="ARBA" id="ARBA00022833"/>
    </source>
</evidence>
<dbReference type="Gene3D" id="3.40.630.10">
    <property type="entry name" value="Zn peptidases"/>
    <property type="match status" value="1"/>
</dbReference>
<keyword evidence="8" id="KW-0256">Endoplasmic reticulum</keyword>
<evidence type="ECO:0000256" key="16">
    <source>
        <dbReference type="SAM" id="Phobius"/>
    </source>
</evidence>
<dbReference type="VEuPathDB" id="FungiDB:BD410DRAFT_741807"/>
<dbReference type="OrthoDB" id="76293at2759"/>
<dbReference type="Pfam" id="PF04389">
    <property type="entry name" value="Peptidase_M28"/>
    <property type="match status" value="1"/>
</dbReference>
<comment type="similarity">
    <text evidence="3 14">Belongs to the peptidase M28 family.</text>
</comment>
<feature type="transmembrane region" description="Helical" evidence="16">
    <location>
        <begin position="455"/>
        <end position="476"/>
    </location>
</feature>
<evidence type="ECO:0000256" key="7">
    <source>
        <dbReference type="ARBA" id="ARBA00022801"/>
    </source>
</evidence>
<evidence type="ECO:0000256" key="1">
    <source>
        <dbReference type="ARBA" id="ARBA00001947"/>
    </source>
</evidence>
<feature type="transmembrane region" description="Helical" evidence="16">
    <location>
        <begin position="488"/>
        <end position="507"/>
    </location>
</feature>
<accession>A0A4Y7QHB4</accession>
<dbReference type="EMBL" id="ML170161">
    <property type="protein sequence ID" value="TDL26482.1"/>
    <property type="molecule type" value="Genomic_DNA"/>
</dbReference>
<comment type="cofactor">
    <cofactor evidence="1">
        <name>Zn(2+)</name>
        <dbReference type="ChEBI" id="CHEBI:29105"/>
    </cofactor>
</comment>
<dbReference type="Pfam" id="PF22249">
    <property type="entry name" value="ERMP1-TM"/>
    <property type="match status" value="1"/>
</dbReference>
<dbReference type="FunFam" id="3.40.630.10:FF:000008">
    <property type="entry name" value="Endoplasmic reticulum metallopeptidase 1"/>
    <property type="match status" value="1"/>
</dbReference>
<keyword evidence="9 14" id="KW-0862">Zinc</keyword>
<keyword evidence="12 16" id="KW-0472">Membrane</keyword>
<name>A0A4Y7QHB4_9AGAM</name>
<evidence type="ECO:0000256" key="2">
    <source>
        <dbReference type="ARBA" id="ARBA00004477"/>
    </source>
</evidence>
<feature type="region of interest" description="Disordered" evidence="15">
    <location>
        <begin position="404"/>
        <end position="433"/>
    </location>
</feature>
<feature type="domain" description="Peptidase M28" evidence="17">
    <location>
        <begin position="141"/>
        <end position="333"/>
    </location>
</feature>
<evidence type="ECO:0000259" key="18">
    <source>
        <dbReference type="Pfam" id="PF22249"/>
    </source>
</evidence>
<dbReference type="InterPro" id="IPR048024">
    <property type="entry name" value="Fxna-like_M28_dom"/>
</dbReference>
<evidence type="ECO:0000256" key="4">
    <source>
        <dbReference type="ARBA" id="ARBA00022670"/>
    </source>
</evidence>
<evidence type="ECO:0000256" key="5">
    <source>
        <dbReference type="ARBA" id="ARBA00022692"/>
    </source>
</evidence>
<evidence type="ECO:0000256" key="15">
    <source>
        <dbReference type="SAM" id="MobiDB-lite"/>
    </source>
</evidence>
<feature type="transmembrane region" description="Helical" evidence="16">
    <location>
        <begin position="617"/>
        <end position="638"/>
    </location>
</feature>
<dbReference type="EC" id="3.4.-.-" evidence="14"/>
<keyword evidence="10 16" id="KW-1133">Transmembrane helix</keyword>
<dbReference type="PANTHER" id="PTHR12147">
    <property type="entry name" value="METALLOPEPTIDASE M28 FAMILY MEMBER"/>
    <property type="match status" value="1"/>
</dbReference>
<dbReference type="GO" id="GO:0006508">
    <property type="term" value="P:proteolysis"/>
    <property type="evidence" value="ECO:0007669"/>
    <property type="project" value="UniProtKB-KW"/>
</dbReference>
<feature type="transmembrane region" description="Helical" evidence="16">
    <location>
        <begin position="12"/>
        <end position="33"/>
    </location>
</feature>
<evidence type="ECO:0000256" key="12">
    <source>
        <dbReference type="ARBA" id="ARBA00023136"/>
    </source>
</evidence>
<evidence type="ECO:0000256" key="6">
    <source>
        <dbReference type="ARBA" id="ARBA00022723"/>
    </source>
</evidence>
<sequence length="905" mass="98203">MPHTRNSGRKWGFVPSLLALSPVLLGVPIFSTWKHYALPEPIQDLYTPTNTPQLSERAILAHAEHLSANIGFRTVGTREHAQGDAWMYEQALALQRMCEEAVEREPGRKLMCEVWRQEGSGSHRFDILHARLYKTYVNLTNIVLRISSTPSSREHAVLVNSHLDSTLPSPGAADDAFAVGVMIEVARNLIERRGWEPEWAVVMLWNNAEESLQDGSHLFSTQHPIAPTIRAMINLEAAGTLGPELLFQATSQQMIEAYSHVPRPYGTILANDVFSSGIILSDTDFRQFEQYLNITGLDMAIVGNSYFYHTRKDLVEYIEPGAAQHMAENTLALLLHLSSPASPLPQLTTGYTRPTEVFFSLLNSVFVQFSFKTANAMYAITLVTSVIFVLVTGASGLDVGGRSKGVNKSKGKGKSGGAKSEANGTGTGTGNGEVKKQVRFVQSGDGLWGEQAKGIGIVAASFLGAVIGANGVALLMTKGLNKGMSWYASEYSCALLYGPAALTGALVPHLLSRHTRERTVLTSLLLSHSLLAVIVQSVFSIGSAVVFFLSAAPLVIALTIDALVCSRAGAGEGAVWLGTYALGQFAPLLFGTEVFVAIADIFVPLTGRMGADAPAEFIIASMVALISSYTFALVIPFCHRFGKRFLHRALGFSFLATVLSVAIFSLRTPYDFMHPKRLYIIHSENITNNEVHLHMASADGAPGFETLVQDIAKFVGGENAQHESVDMNLYASDWDALFPFSAFLEPYKLQLESYVSPWAAETGGFSVSADNDIVNLSAGTRSLTIVVRHPGIIWTTIAFDAYVLAWSLDDSPPQEHARHHIKEASFYGVDTWTVDLVIKLPPDGGLKVNFVGVQEKAMWPGKQAEKALGGQAMKVLEELDNYLEEHTGGMVDATLLGCVGGVVVI</sequence>
<organism evidence="19 20">
    <name type="scientific">Rickenella mellea</name>
    <dbReference type="NCBI Taxonomy" id="50990"/>
    <lineage>
        <taxon>Eukaryota</taxon>
        <taxon>Fungi</taxon>
        <taxon>Dikarya</taxon>
        <taxon>Basidiomycota</taxon>
        <taxon>Agaricomycotina</taxon>
        <taxon>Agaricomycetes</taxon>
        <taxon>Hymenochaetales</taxon>
        <taxon>Rickenellaceae</taxon>
        <taxon>Rickenella</taxon>
    </lineage>
</organism>
<evidence type="ECO:0000256" key="11">
    <source>
        <dbReference type="ARBA" id="ARBA00023049"/>
    </source>
</evidence>
<dbReference type="GO" id="GO:0008235">
    <property type="term" value="F:metalloexopeptidase activity"/>
    <property type="evidence" value="ECO:0007669"/>
    <property type="project" value="InterPro"/>
</dbReference>
<dbReference type="CDD" id="cd03875">
    <property type="entry name" value="M28_Fxna_like"/>
    <property type="match status" value="1"/>
</dbReference>
<feature type="transmembrane region" description="Helical" evidence="16">
    <location>
        <begin position="545"/>
        <end position="564"/>
    </location>
</feature>
<dbReference type="PANTHER" id="PTHR12147:SF22">
    <property type="entry name" value="ENDOPLASMIC RETICULUM METALLOPEPTIDASE 1"/>
    <property type="match status" value="1"/>
</dbReference>
<comment type="subcellular location">
    <subcellularLocation>
        <location evidence="2">Endoplasmic reticulum membrane</location>
        <topology evidence="2">Multi-pass membrane protein</topology>
    </subcellularLocation>
</comment>
<dbReference type="InterPro" id="IPR007484">
    <property type="entry name" value="Peptidase_M28"/>
</dbReference>
<evidence type="ECO:0000256" key="14">
    <source>
        <dbReference type="RuleBase" id="RU361240"/>
    </source>
</evidence>
<dbReference type="SUPFAM" id="SSF53187">
    <property type="entry name" value="Zn-dependent exopeptidases"/>
    <property type="match status" value="1"/>
</dbReference>
<keyword evidence="11" id="KW-0482">Metalloprotease</keyword>
<dbReference type="STRING" id="50990.A0A4Y7QHB4"/>
<keyword evidence="4 14" id="KW-0645">Protease</keyword>
<feature type="transmembrane region" description="Helical" evidence="16">
    <location>
        <begin position="376"/>
        <end position="400"/>
    </location>
</feature>
<evidence type="ECO:0000313" key="20">
    <source>
        <dbReference type="Proteomes" id="UP000294933"/>
    </source>
</evidence>
<gene>
    <name evidence="19" type="ORF">BD410DRAFT_741807</name>
</gene>
<keyword evidence="20" id="KW-1185">Reference proteome</keyword>
<evidence type="ECO:0000256" key="10">
    <source>
        <dbReference type="ARBA" id="ARBA00022989"/>
    </source>
</evidence>
<protein>
    <recommendedName>
        <fullName evidence="14">Peptide hydrolase</fullName>
        <ecNumber evidence="14">3.4.-.-</ecNumber>
    </recommendedName>
</protein>
<feature type="domain" description="Endoplasmic reticulum metallopeptidase 1/1-A TM" evidence="18">
    <location>
        <begin position="453"/>
        <end position="635"/>
    </location>
</feature>
<dbReference type="GO" id="GO:0046872">
    <property type="term" value="F:metal ion binding"/>
    <property type="evidence" value="ECO:0007669"/>
    <property type="project" value="UniProtKB-KW"/>
</dbReference>
<dbReference type="InterPro" id="IPR045175">
    <property type="entry name" value="M28_fam"/>
</dbReference>